<evidence type="ECO:0000313" key="2">
    <source>
        <dbReference type="EMBL" id="SDS92680.1"/>
    </source>
</evidence>
<protein>
    <submittedName>
        <fullName evidence="2">Uncharacterized conserved protein YqcC, DUF446 family</fullName>
    </submittedName>
</protein>
<dbReference type="PIRSF" id="PIRSF006257">
    <property type="entry name" value="UCP006257"/>
    <property type="match status" value="1"/>
</dbReference>
<dbReference type="OrthoDB" id="8794567at2"/>
<feature type="domain" description="YqcC-like" evidence="1">
    <location>
        <begin position="9"/>
        <end position="105"/>
    </location>
</feature>
<dbReference type="PANTHER" id="PTHR39586:SF1">
    <property type="entry name" value="CYTOPLASMIC PROTEIN"/>
    <property type="match status" value="1"/>
</dbReference>
<dbReference type="InterPro" id="IPR036814">
    <property type="entry name" value="YqcC-like_sf"/>
</dbReference>
<name>A0A1H1W7J2_9GAMM</name>
<dbReference type="Pfam" id="PF04287">
    <property type="entry name" value="DUF446"/>
    <property type="match status" value="1"/>
</dbReference>
<dbReference type="STRING" id="472181.SAMN05216271_3115"/>
<reference evidence="3" key="1">
    <citation type="submission" date="2016-10" db="EMBL/GenBank/DDBJ databases">
        <authorList>
            <person name="Varghese N."/>
            <person name="Submissions S."/>
        </authorList>
    </citation>
    <scope>NUCLEOTIDE SEQUENCE [LARGE SCALE GENOMIC DNA]</scope>
    <source>
        <strain evidence="3">JCM 14963</strain>
    </source>
</reference>
<proteinExistence type="predicted"/>
<dbReference type="SUPFAM" id="SSF158452">
    <property type="entry name" value="YqcC-like"/>
    <property type="match status" value="1"/>
</dbReference>
<dbReference type="Proteomes" id="UP000243413">
    <property type="component" value="Chromosome I"/>
</dbReference>
<accession>A0A1H1W7J2</accession>
<dbReference type="RefSeq" id="WP_092287761.1">
    <property type="nucleotide sequence ID" value="NZ_LT629763.1"/>
</dbReference>
<gene>
    <name evidence="2" type="ORF">SAMN05216271_3115</name>
</gene>
<evidence type="ECO:0000259" key="1">
    <source>
        <dbReference type="Pfam" id="PF04287"/>
    </source>
</evidence>
<dbReference type="GO" id="GO:0044010">
    <property type="term" value="P:single-species biofilm formation"/>
    <property type="evidence" value="ECO:0007669"/>
    <property type="project" value="TreeGrafter"/>
</dbReference>
<evidence type="ECO:0000313" key="3">
    <source>
        <dbReference type="Proteomes" id="UP000243413"/>
    </source>
</evidence>
<sequence length="112" mass="12776">MSPQQWHALADALLRLEQSLRAQGLWSDRRPAAERLNSQTPFCVDTLDFEQWLQWVFIPRLALLINQQGRLPAECNILPMAQEALAPLGRRAQPLLESVAEVDRLASLLVHR</sequence>
<dbReference type="InterPro" id="IPR007384">
    <property type="entry name" value="UCP006257"/>
</dbReference>
<organism evidence="2 3">
    <name type="scientific">Halopseudomonas sabulinigri</name>
    <dbReference type="NCBI Taxonomy" id="472181"/>
    <lineage>
        <taxon>Bacteria</taxon>
        <taxon>Pseudomonadati</taxon>
        <taxon>Pseudomonadota</taxon>
        <taxon>Gammaproteobacteria</taxon>
        <taxon>Pseudomonadales</taxon>
        <taxon>Pseudomonadaceae</taxon>
        <taxon>Halopseudomonas</taxon>
    </lineage>
</organism>
<dbReference type="InterPro" id="IPR023376">
    <property type="entry name" value="YqcC-like_dom"/>
</dbReference>
<dbReference type="PANTHER" id="PTHR39586">
    <property type="entry name" value="CYTOPLASMIC PROTEIN-RELATED"/>
    <property type="match status" value="1"/>
</dbReference>
<dbReference type="AlphaFoldDB" id="A0A1H1W7J2"/>
<dbReference type="EMBL" id="LT629763">
    <property type="protein sequence ID" value="SDS92680.1"/>
    <property type="molecule type" value="Genomic_DNA"/>
</dbReference>
<dbReference type="Gene3D" id="1.20.1440.40">
    <property type="entry name" value="YqcC-like"/>
    <property type="match status" value="1"/>
</dbReference>